<protein>
    <submittedName>
        <fullName evidence="2">Uncharacterized protein</fullName>
    </submittedName>
</protein>
<feature type="transmembrane region" description="Helical" evidence="1">
    <location>
        <begin position="95"/>
        <end position="112"/>
    </location>
</feature>
<keyword evidence="1" id="KW-1133">Transmembrane helix</keyword>
<feature type="transmembrane region" description="Helical" evidence="1">
    <location>
        <begin position="36"/>
        <end position="54"/>
    </location>
</feature>
<evidence type="ECO:0000313" key="2">
    <source>
        <dbReference type="EMBL" id="QHU30284.1"/>
    </source>
</evidence>
<evidence type="ECO:0000256" key="1">
    <source>
        <dbReference type="SAM" id="Phobius"/>
    </source>
</evidence>
<feature type="transmembrane region" description="Helical" evidence="1">
    <location>
        <begin position="66"/>
        <end position="83"/>
    </location>
</feature>
<dbReference type="EMBL" id="MN740505">
    <property type="protein sequence ID" value="QHU30284.1"/>
    <property type="molecule type" value="Genomic_DNA"/>
</dbReference>
<keyword evidence="1" id="KW-0472">Membrane</keyword>
<reference evidence="2" key="1">
    <citation type="journal article" date="2020" name="Nature">
        <title>Giant virus diversity and host interactions through global metagenomics.</title>
        <authorList>
            <person name="Schulz F."/>
            <person name="Roux S."/>
            <person name="Paez-Espino D."/>
            <person name="Jungbluth S."/>
            <person name="Walsh D.A."/>
            <person name="Denef V.J."/>
            <person name="McMahon K.D."/>
            <person name="Konstantinidis K.T."/>
            <person name="Eloe-Fadrosh E.A."/>
            <person name="Kyrpides N.C."/>
            <person name="Woyke T."/>
        </authorList>
    </citation>
    <scope>NUCLEOTIDE SEQUENCE</scope>
    <source>
        <strain evidence="2">GVMAG-M-3300027833-11</strain>
    </source>
</reference>
<dbReference type="AlphaFoldDB" id="A0A6C0LL55"/>
<proteinExistence type="predicted"/>
<accession>A0A6C0LL55</accession>
<sequence length="120" mass="12942">MSALQSFVNSLPGQFIIGGLTVSGITGFSNHLNNPALAGIIASVPIGMPSSVFVKDSQLAEYSWKLLVMMSVLFLATFANWFLITQMKVSKYKSVAVAMSIWAGLGAIYYLIGKMTKKSK</sequence>
<organism evidence="2">
    <name type="scientific">viral metagenome</name>
    <dbReference type="NCBI Taxonomy" id="1070528"/>
    <lineage>
        <taxon>unclassified sequences</taxon>
        <taxon>metagenomes</taxon>
        <taxon>organismal metagenomes</taxon>
    </lineage>
</organism>
<name>A0A6C0LL55_9ZZZZ</name>
<keyword evidence="1" id="KW-0812">Transmembrane</keyword>